<keyword evidence="1" id="KW-0472">Membrane</keyword>
<evidence type="ECO:0000313" key="3">
    <source>
        <dbReference type="EMBL" id="OBI89800.1"/>
    </source>
</evidence>
<dbReference type="InterPro" id="IPR025241">
    <property type="entry name" value="DUF4190"/>
</dbReference>
<dbReference type="Pfam" id="PF13828">
    <property type="entry name" value="DUF4190"/>
    <property type="match status" value="1"/>
</dbReference>
<protein>
    <recommendedName>
        <fullName evidence="2">DUF4190 domain-containing protein</fullName>
    </recommendedName>
</protein>
<dbReference type="EMBL" id="LZKQ01000051">
    <property type="protein sequence ID" value="OBI89800.1"/>
    <property type="molecule type" value="Genomic_DNA"/>
</dbReference>
<proteinExistence type="predicted"/>
<name>A0A1A3CSG8_MYCAS</name>
<evidence type="ECO:0000313" key="4">
    <source>
        <dbReference type="Proteomes" id="UP000093795"/>
    </source>
</evidence>
<reference evidence="3 4" key="1">
    <citation type="submission" date="2016-06" db="EMBL/GenBank/DDBJ databases">
        <authorList>
            <person name="Kjaerup R.B."/>
            <person name="Dalgaard T.S."/>
            <person name="Juul-Madsen H.R."/>
        </authorList>
    </citation>
    <scope>NUCLEOTIDE SEQUENCE [LARGE SCALE GENOMIC DNA]</scope>
    <source>
        <strain evidence="3 4">1081914.2</strain>
    </source>
</reference>
<dbReference type="OrthoDB" id="4735998at2"/>
<keyword evidence="1" id="KW-1133">Transmembrane helix</keyword>
<evidence type="ECO:0000259" key="2">
    <source>
        <dbReference type="Pfam" id="PF13828"/>
    </source>
</evidence>
<comment type="caution">
    <text evidence="3">The sequence shown here is derived from an EMBL/GenBank/DDBJ whole genome shotgun (WGS) entry which is preliminary data.</text>
</comment>
<organism evidence="3 4">
    <name type="scientific">Mycobacterium asiaticum</name>
    <dbReference type="NCBI Taxonomy" id="1790"/>
    <lineage>
        <taxon>Bacteria</taxon>
        <taxon>Bacillati</taxon>
        <taxon>Actinomycetota</taxon>
        <taxon>Actinomycetes</taxon>
        <taxon>Mycobacteriales</taxon>
        <taxon>Mycobacteriaceae</taxon>
        <taxon>Mycobacterium</taxon>
    </lineage>
</organism>
<dbReference type="STRING" id="1790.A5645_22980"/>
<feature type="domain" description="DUF4190" evidence="2">
    <location>
        <begin position="23"/>
        <end position="84"/>
    </location>
</feature>
<dbReference type="RefSeq" id="WP_065119633.1">
    <property type="nucleotide sequence ID" value="NZ_LZKQ01000051.1"/>
</dbReference>
<dbReference type="Proteomes" id="UP000093795">
    <property type="component" value="Unassembled WGS sequence"/>
</dbReference>
<gene>
    <name evidence="3" type="ORF">A9X01_13215</name>
</gene>
<accession>A0A1A3CSG8</accession>
<keyword evidence="1" id="KW-0812">Transmembrane</keyword>
<evidence type="ECO:0000256" key="1">
    <source>
        <dbReference type="SAM" id="Phobius"/>
    </source>
</evidence>
<sequence>MTTISPAFAFPVFAPQRRAINGLALLSLTVGVLQYLLFFVPTSLITIPLALNALQRCEPANREGRAMAIAGLALSVAHLLGYVALFVWLLA</sequence>
<feature type="transmembrane region" description="Helical" evidence="1">
    <location>
        <begin position="35"/>
        <end position="54"/>
    </location>
</feature>
<feature type="transmembrane region" description="Helical" evidence="1">
    <location>
        <begin position="66"/>
        <end position="90"/>
    </location>
</feature>
<dbReference type="AlphaFoldDB" id="A0A1A3CSG8"/>